<accession>K7PCP2</accession>
<dbReference type="RefSeq" id="YP_007003944.1">
    <property type="nucleotide sequence ID" value="NC_019495.1"/>
</dbReference>
<evidence type="ECO:0000256" key="9">
    <source>
        <dbReference type="ARBA" id="ARBA00029962"/>
    </source>
</evidence>
<evidence type="ECO:0000256" key="5">
    <source>
        <dbReference type="ARBA" id="ARBA00022727"/>
    </source>
</evidence>
<keyword evidence="6" id="KW-0547">Nucleotide-binding</keyword>
<dbReference type="InterPro" id="IPR039430">
    <property type="entry name" value="Thymidylate_kin-like_dom"/>
</dbReference>
<evidence type="ECO:0000256" key="1">
    <source>
        <dbReference type="ARBA" id="ARBA00004992"/>
    </source>
</evidence>
<dbReference type="InterPro" id="IPR018095">
    <property type="entry name" value="Thymidylate_kin_CS"/>
</dbReference>
<dbReference type="GO" id="GO:0006227">
    <property type="term" value="P:dUDP biosynthetic process"/>
    <property type="evidence" value="ECO:0007669"/>
    <property type="project" value="TreeGrafter"/>
</dbReference>
<dbReference type="Proteomes" id="UP000126788">
    <property type="component" value="Genome"/>
</dbReference>
<reference evidence="12" key="2">
    <citation type="journal article" date="2015" name="Can. J. Microbiol.">
        <title>Characterization and Prevalence of A New Fatal Genotype CyHV-2 in Mainland China.</title>
        <authorList>
            <person name="Li L."/>
            <person name="Luo Y."/>
            <person name="Gao Z."/>
            <person name="Huang J."/>
            <person name="Zheng X."/>
            <person name="Nie H."/>
            <person name="Zhang J."/>
            <person name="Lin L."/>
            <person name="Yuan J."/>
        </authorList>
    </citation>
    <scope>NUCLEOTIDE SEQUENCE [LARGE SCALE GENOMIC DNA]</scope>
    <source>
        <strain evidence="12">SY-C1</strain>
    </source>
</reference>
<dbReference type="HAMAP" id="MF_00165">
    <property type="entry name" value="Thymidylate_kinase"/>
    <property type="match status" value="1"/>
</dbReference>
<dbReference type="SUPFAM" id="SSF52540">
    <property type="entry name" value="P-loop containing nucleoside triphosphate hydrolases"/>
    <property type="match status" value="1"/>
</dbReference>
<dbReference type="Pfam" id="PF02223">
    <property type="entry name" value="Thymidylate_kin"/>
    <property type="match status" value="2"/>
</dbReference>
<keyword evidence="4 11" id="KW-0808">Transferase</keyword>
<gene>
    <name evidence="11" type="ORF">CyHV2_ORF140</name>
</gene>
<dbReference type="KEGG" id="vg:14011358"/>
<dbReference type="OrthoDB" id="9060at10239"/>
<dbReference type="EC" id="2.7.4.9" evidence="3"/>
<dbReference type="GO" id="GO:0006235">
    <property type="term" value="P:dTTP biosynthetic process"/>
    <property type="evidence" value="ECO:0007669"/>
    <property type="project" value="UniProtKB-UniPathway"/>
</dbReference>
<dbReference type="EMBL" id="KM200722">
    <property type="protein sequence ID" value="AKC02068.1"/>
    <property type="molecule type" value="Genomic_DNA"/>
</dbReference>
<keyword evidence="7 11" id="KW-0418">Kinase</keyword>
<keyword evidence="8" id="KW-0067">ATP-binding</keyword>
<evidence type="ECO:0000256" key="7">
    <source>
        <dbReference type="ARBA" id="ARBA00022777"/>
    </source>
</evidence>
<feature type="domain" description="Thymidylate kinase-like" evidence="10">
    <location>
        <begin position="151"/>
        <end position="230"/>
    </location>
</feature>
<evidence type="ECO:0000256" key="6">
    <source>
        <dbReference type="ARBA" id="ARBA00022741"/>
    </source>
</evidence>
<dbReference type="UniPathway" id="UPA00575"/>
<evidence type="ECO:0000313" key="13">
    <source>
        <dbReference type="EMBL" id="AMB21694.1"/>
    </source>
</evidence>
<dbReference type="InterPro" id="IPR027417">
    <property type="entry name" value="P-loop_NTPase"/>
</dbReference>
<comment type="similarity">
    <text evidence="2">Belongs to the thymidylate kinase family.</text>
</comment>
<name>K7PCP2_CYHV2</name>
<keyword evidence="5" id="KW-0545">Nucleotide biosynthesis</keyword>
<dbReference type="GeneID" id="14011358"/>
<reference evidence="14" key="4">
    <citation type="submission" date="2019-10" db="EMBL/GenBank/DDBJ databases">
        <title>The complete genome of Cyprinid herpesvirus 2, a new strain isolated from Allogynogenetic crucian carp.</title>
        <authorList>
            <person name="Jiang Y."/>
            <person name="Wang H."/>
            <person name="Lu L."/>
        </authorList>
    </citation>
    <scope>NUCLEOTIDE SEQUENCE</scope>
    <source>
        <strain evidence="14">YC-01</strain>
    </source>
</reference>
<evidence type="ECO:0000313" key="11">
    <source>
        <dbReference type="EMBL" id="AFJ20550.1"/>
    </source>
</evidence>
<feature type="domain" description="Thymidylate kinase-like" evidence="10">
    <location>
        <begin position="10"/>
        <end position="108"/>
    </location>
</feature>
<evidence type="ECO:0000313" key="12">
    <source>
        <dbReference type="EMBL" id="AKC02068.1"/>
    </source>
</evidence>
<organism evidence="11 15">
    <name type="scientific">Cyprinid herpesvirus 2</name>
    <name type="common">CyHV-2</name>
    <dbReference type="NCBI Taxonomy" id="317878"/>
    <lineage>
        <taxon>Viruses</taxon>
        <taxon>Duplodnaviria</taxon>
        <taxon>Heunggongvirae</taxon>
        <taxon>Peploviricota</taxon>
        <taxon>Herviviricetes</taxon>
        <taxon>Herpesvirales</taxon>
        <taxon>Alloherpesviridae</taxon>
        <taxon>Cyvirus</taxon>
        <taxon>Cyvirus cyprinidallo2</taxon>
    </lineage>
</organism>
<dbReference type="PROSITE" id="PS01331">
    <property type="entry name" value="THYMIDYLATE_KINASE"/>
    <property type="match status" value="1"/>
</dbReference>
<comment type="pathway">
    <text evidence="1">Pyrimidine metabolism; dTTP biosynthesis.</text>
</comment>
<evidence type="ECO:0000256" key="8">
    <source>
        <dbReference type="ARBA" id="ARBA00022840"/>
    </source>
</evidence>
<dbReference type="CDD" id="cd01672">
    <property type="entry name" value="TMPK"/>
    <property type="match status" value="1"/>
</dbReference>
<evidence type="ECO:0000256" key="2">
    <source>
        <dbReference type="ARBA" id="ARBA00009776"/>
    </source>
</evidence>
<evidence type="ECO:0000259" key="10">
    <source>
        <dbReference type="Pfam" id="PF02223"/>
    </source>
</evidence>
<reference evidence="13 17" key="3">
    <citation type="submission" date="2015-08" db="EMBL/GenBank/DDBJ databases">
        <authorList>
            <person name="Babu N.S."/>
            <person name="Beckwith C.J."/>
            <person name="Beseler K.G."/>
            <person name="Brison A."/>
            <person name="Carone J.V."/>
            <person name="Caskin T.P."/>
            <person name="Diamond M."/>
            <person name="Durham M.E."/>
            <person name="Foxe J.M."/>
            <person name="Go M."/>
            <person name="Henderson B.A."/>
            <person name="Jones I.B."/>
            <person name="McGettigan J.A."/>
            <person name="Micheletti S.J."/>
            <person name="Nasrallah M.E."/>
            <person name="Ortiz D."/>
            <person name="Piller C.R."/>
            <person name="Privatt S.R."/>
            <person name="Schneider S.L."/>
            <person name="Sharp S."/>
            <person name="Smith T.C."/>
            <person name="Stanton J.D."/>
            <person name="Ullery H.E."/>
            <person name="Wilson R.J."/>
            <person name="Serrano M.G."/>
            <person name="Buck G."/>
            <person name="Lee V."/>
            <person name="Wang Y."/>
            <person name="Carvalho R."/>
            <person name="Voegtly L."/>
            <person name="Shi R."/>
            <person name="Duckworth R."/>
            <person name="Johnson A."/>
            <person name="Loviza R."/>
            <person name="Walstead R."/>
            <person name="Shah Z."/>
            <person name="Kiflezghi M."/>
            <person name="Wade K."/>
            <person name="Ball S.L."/>
            <person name="Bradley K.W."/>
            <person name="Asai D.J."/>
            <person name="Bowman C.A."/>
            <person name="Russell D.A."/>
            <person name="Pope W.H."/>
            <person name="Jacobs-Sera D."/>
            <person name="Hendrix R.W."/>
            <person name="Hatfull G.F."/>
        </authorList>
    </citation>
    <scope>NUCLEOTIDE SEQUENCE [LARGE SCALE GENOMIC DNA]</scope>
    <source>
        <strain evidence="13">SY</strain>
    </source>
</reference>
<evidence type="ECO:0000313" key="16">
    <source>
        <dbReference type="Proteomes" id="UP000126788"/>
    </source>
</evidence>
<evidence type="ECO:0000313" key="14">
    <source>
        <dbReference type="EMBL" id="QIV66941.1"/>
    </source>
</evidence>
<protein>
    <recommendedName>
        <fullName evidence="9">dTMP kinase</fullName>
        <ecNumber evidence="3">2.7.4.9</ecNumber>
    </recommendedName>
    <alternativeName>
        <fullName evidence="9">dTMP kinase</fullName>
    </alternativeName>
</protein>
<dbReference type="PANTHER" id="PTHR10344">
    <property type="entry name" value="THYMIDYLATE KINASE"/>
    <property type="match status" value="1"/>
</dbReference>
<evidence type="ECO:0000313" key="15">
    <source>
        <dbReference type="Proteomes" id="UP000101183"/>
    </source>
</evidence>
<dbReference type="PANTHER" id="PTHR10344:SF1">
    <property type="entry name" value="THYMIDYLATE KINASE"/>
    <property type="match status" value="1"/>
</dbReference>
<evidence type="ECO:0000256" key="4">
    <source>
        <dbReference type="ARBA" id="ARBA00022679"/>
    </source>
</evidence>
<dbReference type="EMBL" id="JQ815364">
    <property type="protein sequence ID" value="AFJ20550.1"/>
    <property type="molecule type" value="Genomic_DNA"/>
</dbReference>
<reference evidence="11 15" key="1">
    <citation type="journal article" date="2013" name="J. Virol.">
        <title>Comparative genomics of carp herpesviruses.</title>
        <authorList>
            <person name="Davison A.J."/>
            <person name="Kurobe T."/>
            <person name="Gatherer D."/>
            <person name="Cunningham C."/>
            <person name="Korf I."/>
            <person name="Fukuda H."/>
            <person name="Hedrick R.P."/>
            <person name="Waltzek T.B."/>
        </authorList>
    </citation>
    <scope>NUCLEOTIDE SEQUENCE [LARGE SCALE GENOMIC DNA]</scope>
    <source>
        <strain evidence="11">ST-J1</strain>
    </source>
</reference>
<dbReference type="EMBL" id="MN593216">
    <property type="protein sequence ID" value="QIV66941.1"/>
    <property type="molecule type" value="Genomic_DNA"/>
</dbReference>
<dbReference type="Proteomes" id="UP000142765">
    <property type="component" value="Segment"/>
</dbReference>
<dbReference type="GO" id="GO:0005524">
    <property type="term" value="F:ATP binding"/>
    <property type="evidence" value="ECO:0007669"/>
    <property type="project" value="UniProtKB-KW"/>
</dbReference>
<dbReference type="GO" id="GO:0006233">
    <property type="term" value="P:dTDP biosynthetic process"/>
    <property type="evidence" value="ECO:0007669"/>
    <property type="project" value="InterPro"/>
</dbReference>
<proteinExistence type="inferred from homology"/>
<dbReference type="Proteomes" id="UP000101183">
    <property type="component" value="Segment"/>
</dbReference>
<dbReference type="Gene3D" id="3.40.50.300">
    <property type="entry name" value="P-loop containing nucleotide triphosphate hydrolases"/>
    <property type="match status" value="1"/>
</dbReference>
<sequence>MSRRGALIVLEGVDRAGKSTQCKLLVDALVNQGHCAELLRFPDRSTVLGRVINSYLTNKTDLDARAAHLLFSANRWELEPLIRSKIESGVTLVVDRYAFSGICFTAAKVCGGGSSSNSKVAPLECVNSKVEQESARALECINSKVEEEESAVLEWCKNSDRGLPRPDLVLFLDLETSAAAKRGGYGQERFENEPFQSKVRALFLKLSTEQDINWQVVESDKTKEQLHQDIKRLTETILNSESLQSHLGCMWLV</sequence>
<dbReference type="GO" id="GO:0004550">
    <property type="term" value="F:nucleoside diphosphate kinase activity"/>
    <property type="evidence" value="ECO:0007669"/>
    <property type="project" value="TreeGrafter"/>
</dbReference>
<evidence type="ECO:0000256" key="3">
    <source>
        <dbReference type="ARBA" id="ARBA00012980"/>
    </source>
</evidence>
<evidence type="ECO:0000313" key="17">
    <source>
        <dbReference type="Proteomes" id="UP000142765"/>
    </source>
</evidence>
<dbReference type="InterPro" id="IPR018094">
    <property type="entry name" value="Thymidylate_kinase"/>
</dbReference>
<reference evidence="16" key="5">
    <citation type="journal article" date="2022" name="Can. J. Microbiol.">
        <title>Characterization and Prevalence of A New Fatal Genotype CyHV-2 in Mainland China.</title>
        <authorList>
            <person name="Li L."/>
            <person name="Luo Y."/>
            <person name="Gao Z."/>
            <person name="Huang J."/>
            <person name="Zheng X."/>
            <person name="Nie H."/>
            <person name="Zhang J."/>
            <person name="Lin L."/>
            <person name="Yuan J."/>
        </authorList>
    </citation>
    <scope>NUCLEOTIDE SEQUENCE [LARGE SCALE GENOMIC DNA]</scope>
</reference>
<dbReference type="EMBL" id="KT387800">
    <property type="protein sequence ID" value="AMB21694.1"/>
    <property type="molecule type" value="Genomic_DNA"/>
</dbReference>
<dbReference type="GO" id="GO:0004798">
    <property type="term" value="F:dTMP kinase activity"/>
    <property type="evidence" value="ECO:0007669"/>
    <property type="project" value="UniProtKB-EC"/>
</dbReference>
<keyword evidence="15" id="KW-1185">Reference proteome</keyword>